<evidence type="ECO:0000313" key="2">
    <source>
        <dbReference type="Proteomes" id="UP001054252"/>
    </source>
</evidence>
<gene>
    <name evidence="1" type="ORF">SLEP1_g14369</name>
</gene>
<comment type="caution">
    <text evidence="1">The sequence shown here is derived from an EMBL/GenBank/DDBJ whole genome shotgun (WGS) entry which is preliminary data.</text>
</comment>
<name>A0AAV5IVD2_9ROSI</name>
<keyword evidence="2" id="KW-1185">Reference proteome</keyword>
<protein>
    <submittedName>
        <fullName evidence="1">Uncharacterized protein</fullName>
    </submittedName>
</protein>
<sequence length="35" mass="4024">MGLMAGNNKGFKCLVILRIKLRCPVIWLLILEYFG</sequence>
<proteinExistence type="predicted"/>
<organism evidence="1 2">
    <name type="scientific">Rubroshorea leprosula</name>
    <dbReference type="NCBI Taxonomy" id="152421"/>
    <lineage>
        <taxon>Eukaryota</taxon>
        <taxon>Viridiplantae</taxon>
        <taxon>Streptophyta</taxon>
        <taxon>Embryophyta</taxon>
        <taxon>Tracheophyta</taxon>
        <taxon>Spermatophyta</taxon>
        <taxon>Magnoliopsida</taxon>
        <taxon>eudicotyledons</taxon>
        <taxon>Gunneridae</taxon>
        <taxon>Pentapetalae</taxon>
        <taxon>rosids</taxon>
        <taxon>malvids</taxon>
        <taxon>Malvales</taxon>
        <taxon>Dipterocarpaceae</taxon>
        <taxon>Rubroshorea</taxon>
    </lineage>
</organism>
<reference evidence="1 2" key="1">
    <citation type="journal article" date="2021" name="Commun. Biol.">
        <title>The genome of Shorea leprosula (Dipterocarpaceae) highlights the ecological relevance of drought in aseasonal tropical rainforests.</title>
        <authorList>
            <person name="Ng K.K.S."/>
            <person name="Kobayashi M.J."/>
            <person name="Fawcett J.A."/>
            <person name="Hatakeyama M."/>
            <person name="Paape T."/>
            <person name="Ng C.H."/>
            <person name="Ang C.C."/>
            <person name="Tnah L.H."/>
            <person name="Lee C.T."/>
            <person name="Nishiyama T."/>
            <person name="Sese J."/>
            <person name="O'Brien M.J."/>
            <person name="Copetti D."/>
            <person name="Mohd Noor M.I."/>
            <person name="Ong R.C."/>
            <person name="Putra M."/>
            <person name="Sireger I.Z."/>
            <person name="Indrioko S."/>
            <person name="Kosugi Y."/>
            <person name="Izuno A."/>
            <person name="Isagi Y."/>
            <person name="Lee S.L."/>
            <person name="Shimizu K.K."/>
        </authorList>
    </citation>
    <scope>NUCLEOTIDE SEQUENCE [LARGE SCALE GENOMIC DNA]</scope>
    <source>
        <strain evidence="1">214</strain>
    </source>
</reference>
<dbReference type="AlphaFoldDB" id="A0AAV5IVD2"/>
<dbReference type="Proteomes" id="UP001054252">
    <property type="component" value="Unassembled WGS sequence"/>
</dbReference>
<dbReference type="EMBL" id="BPVZ01000017">
    <property type="protein sequence ID" value="GKV01853.1"/>
    <property type="molecule type" value="Genomic_DNA"/>
</dbReference>
<accession>A0AAV5IVD2</accession>
<evidence type="ECO:0000313" key="1">
    <source>
        <dbReference type="EMBL" id="GKV01853.1"/>
    </source>
</evidence>